<dbReference type="GO" id="GO:0071391">
    <property type="term" value="P:cellular response to estrogen stimulus"/>
    <property type="evidence" value="ECO:0000318"/>
    <property type="project" value="GO_Central"/>
</dbReference>
<name>A0A3B3HZZ6_ORYLA</name>
<organism evidence="10 11">
    <name type="scientific">Oryzias latipes</name>
    <name type="common">Japanese rice fish</name>
    <name type="synonym">Japanese killifish</name>
    <dbReference type="NCBI Taxonomy" id="8090"/>
    <lineage>
        <taxon>Eukaryota</taxon>
        <taxon>Metazoa</taxon>
        <taxon>Chordata</taxon>
        <taxon>Craniata</taxon>
        <taxon>Vertebrata</taxon>
        <taxon>Euteleostomi</taxon>
        <taxon>Actinopterygii</taxon>
        <taxon>Neopterygii</taxon>
        <taxon>Teleostei</taxon>
        <taxon>Neoteleostei</taxon>
        <taxon>Acanthomorphata</taxon>
        <taxon>Ovalentaria</taxon>
        <taxon>Atherinomorphae</taxon>
        <taxon>Beloniformes</taxon>
        <taxon>Adrianichthyidae</taxon>
        <taxon>Oryziinae</taxon>
        <taxon>Oryzias</taxon>
    </lineage>
</organism>
<dbReference type="SMART" id="SM01169">
    <property type="entry name" value="DUF1943"/>
    <property type="match status" value="1"/>
</dbReference>
<feature type="signal peptide" evidence="8">
    <location>
        <begin position="1"/>
        <end position="21"/>
    </location>
</feature>
<dbReference type="SMART" id="SM01170">
    <property type="entry name" value="DUF1944"/>
    <property type="match status" value="1"/>
</dbReference>
<dbReference type="InterPro" id="IPR015816">
    <property type="entry name" value="Vitellinogen_b-sht_N"/>
</dbReference>
<comment type="caution">
    <text evidence="7">Lacks conserved residue(s) required for the propagation of feature annotation.</text>
</comment>
<dbReference type="FunCoup" id="A0A3B3HZZ6">
    <property type="interactions" value="1"/>
</dbReference>
<dbReference type="Pfam" id="PF09172">
    <property type="entry name" value="Vit_open_b-sht"/>
    <property type="match status" value="1"/>
</dbReference>
<evidence type="ECO:0000256" key="1">
    <source>
        <dbReference type="ARBA" id="ARBA00022553"/>
    </source>
</evidence>
<dbReference type="Pfam" id="PF01347">
    <property type="entry name" value="Vitellogenin_N"/>
    <property type="match status" value="1"/>
</dbReference>
<dbReference type="InterPro" id="IPR037088">
    <property type="entry name" value="Vitellinogen_b-sht_shell_sf"/>
</dbReference>
<dbReference type="AlphaFoldDB" id="A0A3B3HZZ6"/>
<evidence type="ECO:0000313" key="11">
    <source>
        <dbReference type="Proteomes" id="UP000001038"/>
    </source>
</evidence>
<comment type="function">
    <text evidence="6">Phosvitin is believed to be of importance in sequestering calcium, iron and other cations for the developing embryo.</text>
</comment>
<dbReference type="InterPro" id="IPR001747">
    <property type="entry name" value="Vitellogenin_N"/>
</dbReference>
<dbReference type="Pfam" id="PF09175">
    <property type="entry name" value="Vit_b-sht_shell"/>
    <property type="match status" value="1"/>
</dbReference>
<evidence type="ECO:0000256" key="5">
    <source>
        <dbReference type="ARBA" id="ARBA00023180"/>
    </source>
</evidence>
<dbReference type="FunFam" id="2.20.50.20:FF:000005">
    <property type="entry name" value="Vitellogenin 3"/>
    <property type="match status" value="1"/>
</dbReference>
<reference evidence="10 11" key="1">
    <citation type="journal article" date="2007" name="Nature">
        <title>The medaka draft genome and insights into vertebrate genome evolution.</title>
        <authorList>
            <person name="Kasahara M."/>
            <person name="Naruse K."/>
            <person name="Sasaki S."/>
            <person name="Nakatani Y."/>
            <person name="Qu W."/>
            <person name="Ahsan B."/>
            <person name="Yamada T."/>
            <person name="Nagayasu Y."/>
            <person name="Doi K."/>
            <person name="Kasai Y."/>
            <person name="Jindo T."/>
            <person name="Kobayashi D."/>
            <person name="Shimada A."/>
            <person name="Toyoda A."/>
            <person name="Kuroki Y."/>
            <person name="Fujiyama A."/>
            <person name="Sasaki T."/>
            <person name="Shimizu A."/>
            <person name="Asakawa S."/>
            <person name="Shimizu N."/>
            <person name="Hashimoto S."/>
            <person name="Yang J."/>
            <person name="Lee Y."/>
            <person name="Matsushima K."/>
            <person name="Sugano S."/>
            <person name="Sakaizumi M."/>
            <person name="Narita T."/>
            <person name="Ohishi K."/>
            <person name="Haga S."/>
            <person name="Ohta F."/>
            <person name="Nomoto H."/>
            <person name="Nogata K."/>
            <person name="Morishita T."/>
            <person name="Endo T."/>
            <person name="Shin-I T."/>
            <person name="Takeda H."/>
            <person name="Morishita S."/>
            <person name="Kohara Y."/>
        </authorList>
    </citation>
    <scope>NUCLEOTIDE SEQUENCE [LARGE SCALE GENOMIC DNA]</scope>
    <source>
        <strain evidence="10 11">Hd-rR</strain>
    </source>
</reference>
<dbReference type="FunFam" id="2.20.80.10:FF:000009">
    <property type="entry name" value="Uncharacterized protein"/>
    <property type="match status" value="1"/>
</dbReference>
<dbReference type="InterPro" id="IPR011030">
    <property type="entry name" value="Lipovitellin_superhlx_dom"/>
</dbReference>
<dbReference type="SMART" id="SM00638">
    <property type="entry name" value="LPD_N"/>
    <property type="match status" value="1"/>
</dbReference>
<dbReference type="Gene3D" id="2.20.90.10">
    <property type="entry name" value="Vitellinogen, beta-sheet shell domain"/>
    <property type="match status" value="1"/>
</dbReference>
<keyword evidence="2 8" id="KW-0732">Signal</keyword>
<dbReference type="InterPro" id="IPR015255">
    <property type="entry name" value="Vitellinogen_open_b-sht"/>
</dbReference>
<reference evidence="10" key="2">
    <citation type="submission" date="2025-08" db="UniProtKB">
        <authorList>
            <consortium name="Ensembl"/>
        </authorList>
    </citation>
    <scope>IDENTIFICATION</scope>
    <source>
        <strain evidence="10">Hd-rR</strain>
    </source>
</reference>
<dbReference type="Gene3D" id="2.20.80.10">
    <property type="entry name" value="Lipovitellin-phosvitin complex, chain A, domain 4"/>
    <property type="match status" value="1"/>
</dbReference>
<evidence type="ECO:0000256" key="7">
    <source>
        <dbReference type="PROSITE-ProRule" id="PRU00557"/>
    </source>
</evidence>
<dbReference type="STRING" id="8090.ENSORLP00000037370"/>
<evidence type="ECO:0000256" key="8">
    <source>
        <dbReference type="SAM" id="SignalP"/>
    </source>
</evidence>
<keyword evidence="11" id="KW-1185">Reference proteome</keyword>
<evidence type="ECO:0000256" key="6">
    <source>
        <dbReference type="ARBA" id="ARBA00056783"/>
    </source>
</evidence>
<dbReference type="InParanoid" id="A0A3B3HZZ6"/>
<dbReference type="FunFam" id="2.30.230.10:FF:000002">
    <property type="entry name" value="Vitellogenin 7"/>
    <property type="match status" value="1"/>
</dbReference>
<dbReference type="GO" id="GO:0045735">
    <property type="term" value="F:nutrient reservoir activity"/>
    <property type="evidence" value="ECO:0007669"/>
    <property type="project" value="UniProtKB-KW"/>
</dbReference>
<feature type="domain" description="Vitellogenin" evidence="9">
    <location>
        <begin position="25"/>
        <end position="663"/>
    </location>
</feature>
<dbReference type="PROSITE" id="PS51211">
    <property type="entry name" value="VITELLOGENIN"/>
    <property type="match status" value="1"/>
</dbReference>
<dbReference type="GO" id="GO:0005319">
    <property type="term" value="F:lipid transporter activity"/>
    <property type="evidence" value="ECO:0000318"/>
    <property type="project" value="GO_Central"/>
</dbReference>
<dbReference type="Ensembl" id="ENSORLT00000039084.1">
    <property type="protein sequence ID" value="ENSORLP00000037370.1"/>
    <property type="gene ID" value="ENSORLG00000006511.2"/>
</dbReference>
<dbReference type="Bgee" id="ENSORLG00000006511">
    <property type="expression patterns" value="Expressed in adult organism and 6 other cell types or tissues"/>
</dbReference>
<protein>
    <submittedName>
        <fullName evidence="10">Vitellogenin 3, phosvitinless</fullName>
    </submittedName>
</protein>
<keyword evidence="3" id="KW-0758">Storage protein</keyword>
<keyword evidence="4 7" id="KW-1015">Disulfide bond</keyword>
<dbReference type="InterPro" id="IPR015817">
    <property type="entry name" value="Vitellinogen_open_b-sht_sub1"/>
</dbReference>
<evidence type="ECO:0000259" key="9">
    <source>
        <dbReference type="PROSITE" id="PS51211"/>
    </source>
</evidence>
<gene>
    <name evidence="10" type="primary">vtg3</name>
</gene>
<dbReference type="InterPro" id="IPR015819">
    <property type="entry name" value="Lipid_transp_b-sht_shell"/>
</dbReference>
<feature type="disulfide bond" evidence="7">
    <location>
        <begin position="163"/>
        <end position="189"/>
    </location>
</feature>
<dbReference type="FunFam" id="1.25.10.20:FF:000002">
    <property type="entry name" value="Vitellogenin 7"/>
    <property type="match status" value="1"/>
</dbReference>
<dbReference type="GeneTree" id="ENSGT00530000064273"/>
<dbReference type="PANTHER" id="PTHR23345">
    <property type="entry name" value="VITELLOGENIN-RELATED"/>
    <property type="match status" value="1"/>
</dbReference>
<dbReference type="GO" id="GO:0032355">
    <property type="term" value="P:response to estradiol"/>
    <property type="evidence" value="ECO:0000318"/>
    <property type="project" value="GO_Central"/>
</dbReference>
<dbReference type="InterPro" id="IPR050733">
    <property type="entry name" value="Vitellogenin/Apolipophorin"/>
</dbReference>
<dbReference type="Gene3D" id="1.25.10.20">
    <property type="entry name" value="Vitellinogen, superhelical"/>
    <property type="match status" value="1"/>
</dbReference>
<sequence>MRGLLLCCFVALASKFESVASYVSLNPKKSYEYRYEGMVNFGLGKQNLAESGVKITCKVKITGASEQTYVLQVSDLAFAEYNGFPGKNGYDASPELTSRIAAQLVKPFMFEYANGHVGDIRASPEVSTTIVNIVRGILDFFQVTVKTTQRVYDLEEVGIHGKCQSYYTIEENMEAKNVTISQVVDVTKCREKAEKYKGMATAVVDKLSKQRGESVYSTVRNVYTIKPTTEGGLLTKAEGRERQHFTPFNVKGGAFKMQATKELVLLGVSDTASTPTFGPMESKGDIIFKFANINYNFPILMQNLEDPIPKITKLIKRLAAANSYQVDSASTEDCMKLYQLMKVVPFEGLTVLWKEFEGNPEQRRWFLDVTVEIGDARTFNFLKSRFQARDLTPTEAWQTYLMAVEHLEATLELVEISKEFLRIPYSKSDINLWHTVVLSYGSVVYKHCAYHTPCPVSTVQPLLDMATEALRDNDKEDMILVLKALGNAGHPGSIKTIMRFLPGVAATPKDLPPAVQSAAVQAMRLIAARDPHSVQDITMSLILQKDLPSEIRMLALVILFDAKPSMAAVSTVTEHLLDEEDLHVASFAYSYLEGFARSTTPDNHFLSTAANVAVKILAPKFGRLSYYYSKAKHMDWFDDDFLIGTATEMYMIRNAAYMFPSEVMMSGKLHVIGRIVKLLDLGMRLEGLKELFGAGIPGFKGDYSFSDFEAILRVLDSWEDLPNNEPLFTAYSRASGQEWFYADVSKDLLRSIITALNPSAWKGSPLWAAIESLKSGASWHYSRAFLIIEASYFLPSTLGLPVEISKYYNSITVMTVNAKAVAKPPPTQHLHQLLNSEIELETDGFAGVTKDFWVFYGVNTELFQSGSEFHNKVPIGLPWKFTTKVNIPEKKFELEFPPCTKEIPLISMRADVYAISRNIAEPDMHKRTPIMPNPTESNAESQKPFWNPNYWHPSYNMCAESDIYGVGMCMEYDLRRQYYHEEFPLYYFLGYSHMELKIVPVNTTKTVEKIYFEVNAGTFKHPINAQLLQSLAQLSKVFQTHLLLILSNVQSSYLYLISAINKHHSNSTPEALFNFKALAMAGNQKHEGYDAAVYYTPEANAHSTQLIVSQVGANTNWKMCVDTSVDARPEAKTHLRWGAECQSYEMSMTAGALHMNSSKPTLMSKVQFVRIPEYMEEMGKRVERYIPGMGLLLGFYQENERNANQEVSASITAVSEDSIDVNIQFPEVSEETCFAVKHAIIHCVPQGCATFSWFPAQHDNTTIDSFG</sequence>
<accession>A0A3B3HZZ6</accession>
<evidence type="ECO:0000313" key="10">
    <source>
        <dbReference type="Ensembl" id="ENSORLP00000037370.1"/>
    </source>
</evidence>
<evidence type="ECO:0000256" key="2">
    <source>
        <dbReference type="ARBA" id="ARBA00022729"/>
    </source>
</evidence>
<feature type="chain" id="PRO_5017321700" evidence="8">
    <location>
        <begin position="22"/>
        <end position="1267"/>
    </location>
</feature>
<dbReference type="Proteomes" id="UP000001038">
    <property type="component" value="Chromosome 4"/>
</dbReference>
<dbReference type="Gene3D" id="2.30.230.10">
    <property type="entry name" value="Lipovitellin, beta-sheet shell regions, chain A"/>
    <property type="match status" value="1"/>
</dbReference>
<proteinExistence type="predicted"/>
<evidence type="ECO:0000256" key="4">
    <source>
        <dbReference type="ARBA" id="ARBA00023157"/>
    </source>
</evidence>
<evidence type="ECO:0000256" key="3">
    <source>
        <dbReference type="ARBA" id="ARBA00022761"/>
    </source>
</evidence>
<keyword evidence="1" id="KW-0597">Phosphoprotein</keyword>
<dbReference type="SUPFAM" id="SSF56968">
    <property type="entry name" value="Lipovitellin-phosvitin complex, beta-sheet shell regions"/>
    <property type="match status" value="3"/>
</dbReference>
<dbReference type="Gene3D" id="2.20.50.20">
    <property type="entry name" value="Lipovitellin. Chain A, domain 3"/>
    <property type="match status" value="1"/>
</dbReference>
<reference evidence="10" key="3">
    <citation type="submission" date="2025-09" db="UniProtKB">
        <authorList>
            <consortium name="Ensembl"/>
        </authorList>
    </citation>
    <scope>IDENTIFICATION</scope>
    <source>
        <strain evidence="10">Hd-rR</strain>
    </source>
</reference>
<dbReference type="InterPro" id="IPR015258">
    <property type="entry name" value="Vitellinogen_b-sht_shell"/>
</dbReference>
<dbReference type="SUPFAM" id="SSF48431">
    <property type="entry name" value="Lipovitellin-phosvitin complex, superhelical domain"/>
    <property type="match status" value="1"/>
</dbReference>
<dbReference type="PANTHER" id="PTHR23345:SF29">
    <property type="entry name" value="VITELLOGENIN 3, PHOSVITINLESS"/>
    <property type="match status" value="1"/>
</dbReference>
<keyword evidence="5" id="KW-0325">Glycoprotein</keyword>